<dbReference type="InterPro" id="IPR056647">
    <property type="entry name" value="DUF7745"/>
</dbReference>
<organism evidence="2 3">
    <name type="scientific">Solanum tuberosum</name>
    <name type="common">Potato</name>
    <dbReference type="NCBI Taxonomy" id="4113"/>
    <lineage>
        <taxon>Eukaryota</taxon>
        <taxon>Viridiplantae</taxon>
        <taxon>Streptophyta</taxon>
        <taxon>Embryophyta</taxon>
        <taxon>Tracheophyta</taxon>
        <taxon>Spermatophyta</taxon>
        <taxon>Magnoliopsida</taxon>
        <taxon>eudicotyledons</taxon>
        <taxon>Gunneridae</taxon>
        <taxon>Pentapetalae</taxon>
        <taxon>asterids</taxon>
        <taxon>lamiids</taxon>
        <taxon>Solanales</taxon>
        <taxon>Solanaceae</taxon>
        <taxon>Solanoideae</taxon>
        <taxon>Solaneae</taxon>
        <taxon>Solanum</taxon>
    </lineage>
</organism>
<evidence type="ECO:0000313" key="3">
    <source>
        <dbReference type="Proteomes" id="UP000826656"/>
    </source>
</evidence>
<sequence length="295" mass="34816">MNLNQDLPDIQMVVSAPHILQNWWQNICKIHGAEILGHLGALFSLLGTQCDKVFVTQLMRFWEPSTITFKFLDFEITTTLEEFSSITELPVRGRLPMIPSAICTGDFLSLLDLHIFWSLRYVDNRQVELDYLFQRFGHSEGYYEYQREFECTRGAWEHMRPRVFVMAFLRVMVFSIRSNFVDINILLMVINIFNDPQRFSLVPMILAEVLRSMKTCIRGHNLFGGCSMLLQIWAREHFYHCDPLMDFYMGARNRIESHEDRLQNWVGAPSGREDWHTFLNNLTGDAIQWKFSWIR</sequence>
<protein>
    <recommendedName>
        <fullName evidence="1">DUF7745 domain-containing protein</fullName>
    </recommendedName>
</protein>
<gene>
    <name evidence="2" type="ORF">KY290_013042</name>
</gene>
<feature type="domain" description="DUF7745" evidence="1">
    <location>
        <begin position="33"/>
        <end position="293"/>
    </location>
</feature>
<keyword evidence="3" id="KW-1185">Reference proteome</keyword>
<evidence type="ECO:0000259" key="1">
    <source>
        <dbReference type="Pfam" id="PF24924"/>
    </source>
</evidence>
<accession>A0ABQ7VKM1</accession>
<evidence type="ECO:0000313" key="2">
    <source>
        <dbReference type="EMBL" id="KAH0769061.1"/>
    </source>
</evidence>
<reference evidence="2 3" key="1">
    <citation type="journal article" date="2021" name="bioRxiv">
        <title>Chromosome-scale and haplotype-resolved genome assembly of a tetraploid potato cultivar.</title>
        <authorList>
            <person name="Sun H."/>
            <person name="Jiao W.-B."/>
            <person name="Krause K."/>
            <person name="Campoy J.A."/>
            <person name="Goel M."/>
            <person name="Folz-Donahue K."/>
            <person name="Kukat C."/>
            <person name="Huettel B."/>
            <person name="Schneeberger K."/>
        </authorList>
    </citation>
    <scope>NUCLEOTIDE SEQUENCE [LARGE SCALE GENOMIC DNA]</scope>
    <source>
        <strain evidence="2">SolTubOtavaFocal</strain>
        <tissue evidence="2">Leaves</tissue>
    </source>
</reference>
<name>A0ABQ7VKM1_SOLTU</name>
<proteinExistence type="predicted"/>
<comment type="caution">
    <text evidence="2">The sequence shown here is derived from an EMBL/GenBank/DDBJ whole genome shotgun (WGS) entry which is preliminary data.</text>
</comment>
<dbReference type="PANTHER" id="PTHR48154:SF1">
    <property type="entry name" value="PROTEIN, PUTATIVE-RELATED"/>
    <property type="match status" value="1"/>
</dbReference>
<dbReference type="EMBL" id="JAIVGD010000011">
    <property type="protein sequence ID" value="KAH0769061.1"/>
    <property type="molecule type" value="Genomic_DNA"/>
</dbReference>
<dbReference type="Pfam" id="PF24924">
    <property type="entry name" value="DUF7745"/>
    <property type="match status" value="1"/>
</dbReference>
<dbReference type="Proteomes" id="UP000826656">
    <property type="component" value="Unassembled WGS sequence"/>
</dbReference>
<dbReference type="PANTHER" id="PTHR48154">
    <property type="entry name" value="PROTEIN, PUTATIVE-RELATED"/>
    <property type="match status" value="1"/>
</dbReference>